<reference evidence="5 6" key="1">
    <citation type="journal article" date="2016" name="Nat. Commun.">
        <title>Thousands of microbial genomes shed light on interconnected biogeochemical processes in an aquifer system.</title>
        <authorList>
            <person name="Anantharaman K."/>
            <person name="Brown C.T."/>
            <person name="Hug L.A."/>
            <person name="Sharon I."/>
            <person name="Castelle C.J."/>
            <person name="Probst A.J."/>
            <person name="Thomas B.C."/>
            <person name="Singh A."/>
            <person name="Wilkins M.J."/>
            <person name="Karaoz U."/>
            <person name="Brodie E.L."/>
            <person name="Williams K.H."/>
            <person name="Hubbard S.S."/>
            <person name="Banfield J.F."/>
        </authorList>
    </citation>
    <scope>NUCLEOTIDE SEQUENCE [LARGE SCALE GENOMIC DNA]</scope>
</reference>
<sequence>MLLEQTKRQMDKNNFRVSIIIPNYNGRELLAENLPSVVLSKKEKRNQILEIIIVDDASSDGSVELIKKFFPEIKIVRHKANRGFSASVNTGARTATGDLLVLLNSDVSPEKRFLINVISHFNDENVFGVSLHEKGYGPAKGKLEAGFIVHDPAKESSSAKETFWVNGGSGVFRRSYWMKLGGMDEKLFSPFYWEDVDLSYRAAKRGWKNLWEPNSKVVHKHESTIGKISRLKRQKIQERNQLLFTLKNLTSPTLFRRHLSGIISRIGKHPGYIIILIMALTKISIAHRLRVKEKKESKISDEAIFDKFKND</sequence>
<dbReference type="Proteomes" id="UP000178419">
    <property type="component" value="Unassembled WGS sequence"/>
</dbReference>
<keyword evidence="3" id="KW-0808">Transferase</keyword>
<gene>
    <name evidence="5" type="ORF">A2714_05555</name>
</gene>
<name>A0A1F7Y335_9BACT</name>
<dbReference type="PANTHER" id="PTHR43179">
    <property type="entry name" value="RHAMNOSYLTRANSFERASE WBBL"/>
    <property type="match status" value="1"/>
</dbReference>
<dbReference type="InterPro" id="IPR001173">
    <property type="entry name" value="Glyco_trans_2-like"/>
</dbReference>
<dbReference type="Gene3D" id="3.90.550.10">
    <property type="entry name" value="Spore Coat Polysaccharide Biosynthesis Protein SpsA, Chain A"/>
    <property type="match status" value="1"/>
</dbReference>
<evidence type="ECO:0000313" key="5">
    <source>
        <dbReference type="EMBL" id="OGM21737.1"/>
    </source>
</evidence>
<evidence type="ECO:0000256" key="2">
    <source>
        <dbReference type="ARBA" id="ARBA00022676"/>
    </source>
</evidence>
<dbReference type="CDD" id="cd04186">
    <property type="entry name" value="GT_2_like_c"/>
    <property type="match status" value="1"/>
</dbReference>
<evidence type="ECO:0000313" key="6">
    <source>
        <dbReference type="Proteomes" id="UP000178419"/>
    </source>
</evidence>
<comment type="caution">
    <text evidence="5">The sequence shown here is derived from an EMBL/GenBank/DDBJ whole genome shotgun (WGS) entry which is preliminary data.</text>
</comment>
<dbReference type="InterPro" id="IPR029044">
    <property type="entry name" value="Nucleotide-diphossugar_trans"/>
</dbReference>
<organism evidence="5 6">
    <name type="scientific">Candidatus Woesebacteria bacterium RIFCSPHIGHO2_01_FULL_38_9</name>
    <dbReference type="NCBI Taxonomy" id="1802492"/>
    <lineage>
        <taxon>Bacteria</taxon>
        <taxon>Candidatus Woeseibacteriota</taxon>
    </lineage>
</organism>
<dbReference type="SUPFAM" id="SSF53448">
    <property type="entry name" value="Nucleotide-diphospho-sugar transferases"/>
    <property type="match status" value="1"/>
</dbReference>
<evidence type="ECO:0000256" key="3">
    <source>
        <dbReference type="ARBA" id="ARBA00022679"/>
    </source>
</evidence>
<dbReference type="PANTHER" id="PTHR43179:SF12">
    <property type="entry name" value="GALACTOFURANOSYLTRANSFERASE GLFT2"/>
    <property type="match status" value="1"/>
</dbReference>
<dbReference type="Pfam" id="PF00535">
    <property type="entry name" value="Glycos_transf_2"/>
    <property type="match status" value="1"/>
</dbReference>
<dbReference type="GO" id="GO:0016757">
    <property type="term" value="F:glycosyltransferase activity"/>
    <property type="evidence" value="ECO:0007669"/>
    <property type="project" value="UniProtKB-KW"/>
</dbReference>
<evidence type="ECO:0000259" key="4">
    <source>
        <dbReference type="Pfam" id="PF00535"/>
    </source>
</evidence>
<accession>A0A1F7Y335</accession>
<evidence type="ECO:0000256" key="1">
    <source>
        <dbReference type="ARBA" id="ARBA00006739"/>
    </source>
</evidence>
<protein>
    <recommendedName>
        <fullName evidence="4">Glycosyltransferase 2-like domain-containing protein</fullName>
    </recommendedName>
</protein>
<dbReference type="EMBL" id="MGGE01000008">
    <property type="protein sequence ID" value="OGM21737.1"/>
    <property type="molecule type" value="Genomic_DNA"/>
</dbReference>
<feature type="domain" description="Glycosyltransferase 2-like" evidence="4">
    <location>
        <begin position="18"/>
        <end position="134"/>
    </location>
</feature>
<proteinExistence type="inferred from homology"/>
<dbReference type="AlphaFoldDB" id="A0A1F7Y335"/>
<keyword evidence="2" id="KW-0328">Glycosyltransferase</keyword>
<comment type="similarity">
    <text evidence="1">Belongs to the glycosyltransferase 2 family.</text>
</comment>